<keyword evidence="9" id="KW-0444">Lipid biosynthesis</keyword>
<evidence type="ECO:0000256" key="7">
    <source>
        <dbReference type="ARBA" id="ARBA00019373"/>
    </source>
</evidence>
<comment type="pathway">
    <text evidence="3 18">Phospholipid metabolism; CDP-diacylglycerol biosynthesis; CDP-diacylglycerol from sn-glycerol 3-phosphate: step 3/3.</text>
</comment>
<feature type="transmembrane region" description="Helical" evidence="19">
    <location>
        <begin position="252"/>
        <end position="271"/>
    </location>
</feature>
<keyword evidence="15 19" id="KW-0472">Membrane</keyword>
<keyword evidence="21" id="KW-1185">Reference proteome</keyword>
<dbReference type="OrthoDB" id="9799199at2"/>
<evidence type="ECO:0000256" key="5">
    <source>
        <dbReference type="ARBA" id="ARBA00010185"/>
    </source>
</evidence>
<dbReference type="PANTHER" id="PTHR46382">
    <property type="entry name" value="PHOSPHATIDATE CYTIDYLYLTRANSFERASE"/>
    <property type="match status" value="1"/>
</dbReference>
<dbReference type="GO" id="GO:0005886">
    <property type="term" value="C:plasma membrane"/>
    <property type="evidence" value="ECO:0007669"/>
    <property type="project" value="UniProtKB-SubCell"/>
</dbReference>
<keyword evidence="10 18" id="KW-0808">Transferase</keyword>
<comment type="pathway">
    <text evidence="4">Lipid metabolism.</text>
</comment>
<evidence type="ECO:0000256" key="17">
    <source>
        <dbReference type="ARBA" id="ARBA00023264"/>
    </source>
</evidence>
<keyword evidence="14" id="KW-0443">Lipid metabolism</keyword>
<keyword evidence="16" id="KW-0594">Phospholipid biosynthesis</keyword>
<evidence type="ECO:0000256" key="3">
    <source>
        <dbReference type="ARBA" id="ARBA00005119"/>
    </source>
</evidence>
<dbReference type="GO" id="GO:0016024">
    <property type="term" value="P:CDP-diacylglycerol biosynthetic process"/>
    <property type="evidence" value="ECO:0007669"/>
    <property type="project" value="UniProtKB-UniPathway"/>
</dbReference>
<accession>A0A1M5VKL6</accession>
<evidence type="ECO:0000256" key="8">
    <source>
        <dbReference type="ARBA" id="ARBA00022475"/>
    </source>
</evidence>
<evidence type="ECO:0000256" key="19">
    <source>
        <dbReference type="SAM" id="Phobius"/>
    </source>
</evidence>
<evidence type="ECO:0000256" key="9">
    <source>
        <dbReference type="ARBA" id="ARBA00022516"/>
    </source>
</evidence>
<feature type="transmembrane region" description="Helical" evidence="19">
    <location>
        <begin position="108"/>
        <end position="130"/>
    </location>
</feature>
<evidence type="ECO:0000256" key="4">
    <source>
        <dbReference type="ARBA" id="ARBA00005189"/>
    </source>
</evidence>
<dbReference type="EMBL" id="FQXV01000002">
    <property type="protein sequence ID" value="SHH75816.1"/>
    <property type="molecule type" value="Genomic_DNA"/>
</dbReference>
<dbReference type="AlphaFoldDB" id="A0A1M5VKL6"/>
<evidence type="ECO:0000256" key="16">
    <source>
        <dbReference type="ARBA" id="ARBA00023209"/>
    </source>
</evidence>
<comment type="similarity">
    <text evidence="5 18">Belongs to the CDS family.</text>
</comment>
<dbReference type="UniPathway" id="UPA00557">
    <property type="reaction ID" value="UER00614"/>
</dbReference>
<gene>
    <name evidence="20" type="ORF">SAMN02745823_00881</name>
</gene>
<dbReference type="PANTHER" id="PTHR46382:SF1">
    <property type="entry name" value="PHOSPHATIDATE CYTIDYLYLTRANSFERASE"/>
    <property type="match status" value="1"/>
</dbReference>
<proteinExistence type="inferred from homology"/>
<keyword evidence="13 19" id="KW-1133">Transmembrane helix</keyword>
<evidence type="ECO:0000256" key="13">
    <source>
        <dbReference type="ARBA" id="ARBA00022989"/>
    </source>
</evidence>
<evidence type="ECO:0000256" key="10">
    <source>
        <dbReference type="ARBA" id="ARBA00022679"/>
    </source>
</evidence>
<feature type="transmembrane region" description="Helical" evidence="19">
    <location>
        <begin position="54"/>
        <end position="71"/>
    </location>
</feature>
<feature type="transmembrane region" description="Helical" evidence="19">
    <location>
        <begin position="136"/>
        <end position="159"/>
    </location>
</feature>
<evidence type="ECO:0000256" key="14">
    <source>
        <dbReference type="ARBA" id="ARBA00023098"/>
    </source>
</evidence>
<protein>
    <recommendedName>
        <fullName evidence="7 18">Phosphatidate cytidylyltransferase</fullName>
        <ecNumber evidence="6 18">2.7.7.41</ecNumber>
    </recommendedName>
</protein>
<feature type="transmembrane region" description="Helical" evidence="19">
    <location>
        <begin position="6"/>
        <end position="33"/>
    </location>
</feature>
<keyword evidence="12 18" id="KW-0548">Nucleotidyltransferase</keyword>
<feature type="transmembrane region" description="Helical" evidence="19">
    <location>
        <begin position="205"/>
        <end position="226"/>
    </location>
</feature>
<organism evidence="20 21">
    <name type="scientific">Sporobacter termitidis DSM 10068</name>
    <dbReference type="NCBI Taxonomy" id="1123282"/>
    <lineage>
        <taxon>Bacteria</taxon>
        <taxon>Bacillati</taxon>
        <taxon>Bacillota</taxon>
        <taxon>Clostridia</taxon>
        <taxon>Eubacteriales</taxon>
        <taxon>Oscillospiraceae</taxon>
        <taxon>Sporobacter</taxon>
    </lineage>
</organism>
<dbReference type="Pfam" id="PF01148">
    <property type="entry name" value="CTP_transf_1"/>
    <property type="match status" value="1"/>
</dbReference>
<dbReference type="GO" id="GO:0004605">
    <property type="term" value="F:phosphatidate cytidylyltransferase activity"/>
    <property type="evidence" value="ECO:0007669"/>
    <property type="project" value="UniProtKB-EC"/>
</dbReference>
<feature type="transmembrane region" description="Helical" evidence="19">
    <location>
        <begin position="77"/>
        <end position="96"/>
    </location>
</feature>
<keyword evidence="11 18" id="KW-0812">Transmembrane</keyword>
<dbReference type="PROSITE" id="PS01315">
    <property type="entry name" value="CDS"/>
    <property type="match status" value="1"/>
</dbReference>
<evidence type="ECO:0000256" key="11">
    <source>
        <dbReference type="ARBA" id="ARBA00022692"/>
    </source>
</evidence>
<sequence>MKTRIIVAVVCVPLLFVILFFLPAISVTILISAIAAVGSYELFRATGSAGVRRLCVYAAVSAVAIPFAVQLGPEDLIFRAVLFLLLAVVFGDAVLSYKTDRKITLVQLTAAVFGGAVIPYFLSAIVSLKLFENGRYFVLIPFIIAFITDGGAYFTGVFFGKHHPFPNVSPKKTAEGCIGGILTGVAAMVVYGVILHLAAGLNVSFWALAAYGLVGGVVTELGDLAFSLVKREFSIKDYGNLIPGHGGVLDRFDSMIFAAPVLYLLVVLFPAF</sequence>
<evidence type="ECO:0000256" key="18">
    <source>
        <dbReference type="RuleBase" id="RU003938"/>
    </source>
</evidence>
<dbReference type="RefSeq" id="WP_073076443.1">
    <property type="nucleotide sequence ID" value="NZ_FQXV01000002.1"/>
</dbReference>
<keyword evidence="8" id="KW-1003">Cell membrane</keyword>
<dbReference type="Proteomes" id="UP000183995">
    <property type="component" value="Unassembled WGS sequence"/>
</dbReference>
<evidence type="ECO:0000256" key="2">
    <source>
        <dbReference type="ARBA" id="ARBA00004651"/>
    </source>
</evidence>
<evidence type="ECO:0000256" key="6">
    <source>
        <dbReference type="ARBA" id="ARBA00012487"/>
    </source>
</evidence>
<evidence type="ECO:0000313" key="21">
    <source>
        <dbReference type="Proteomes" id="UP000183995"/>
    </source>
</evidence>
<evidence type="ECO:0000256" key="12">
    <source>
        <dbReference type="ARBA" id="ARBA00022695"/>
    </source>
</evidence>
<reference evidence="20 21" key="1">
    <citation type="submission" date="2016-11" db="EMBL/GenBank/DDBJ databases">
        <authorList>
            <person name="Jaros S."/>
            <person name="Januszkiewicz K."/>
            <person name="Wedrychowicz H."/>
        </authorList>
    </citation>
    <scope>NUCLEOTIDE SEQUENCE [LARGE SCALE GENOMIC DNA]</scope>
    <source>
        <strain evidence="20 21">DSM 10068</strain>
    </source>
</reference>
<feature type="transmembrane region" description="Helical" evidence="19">
    <location>
        <begin position="180"/>
        <end position="199"/>
    </location>
</feature>
<evidence type="ECO:0000313" key="20">
    <source>
        <dbReference type="EMBL" id="SHH75816.1"/>
    </source>
</evidence>
<dbReference type="InterPro" id="IPR000374">
    <property type="entry name" value="PC_trans"/>
</dbReference>
<dbReference type="EC" id="2.7.7.41" evidence="6 18"/>
<comment type="subcellular location">
    <subcellularLocation>
        <location evidence="2">Cell membrane</location>
        <topology evidence="2">Multi-pass membrane protein</topology>
    </subcellularLocation>
</comment>
<evidence type="ECO:0000256" key="15">
    <source>
        <dbReference type="ARBA" id="ARBA00023136"/>
    </source>
</evidence>
<name>A0A1M5VKL6_9FIRM</name>
<comment type="catalytic activity">
    <reaction evidence="1 18">
        <text>a 1,2-diacyl-sn-glycero-3-phosphate + CTP + H(+) = a CDP-1,2-diacyl-sn-glycerol + diphosphate</text>
        <dbReference type="Rhea" id="RHEA:16229"/>
        <dbReference type="ChEBI" id="CHEBI:15378"/>
        <dbReference type="ChEBI" id="CHEBI:33019"/>
        <dbReference type="ChEBI" id="CHEBI:37563"/>
        <dbReference type="ChEBI" id="CHEBI:58332"/>
        <dbReference type="ChEBI" id="CHEBI:58608"/>
        <dbReference type="EC" id="2.7.7.41"/>
    </reaction>
</comment>
<dbReference type="STRING" id="1123282.SAMN02745823_00881"/>
<keyword evidence="17" id="KW-1208">Phospholipid metabolism</keyword>
<evidence type="ECO:0000256" key="1">
    <source>
        <dbReference type="ARBA" id="ARBA00001698"/>
    </source>
</evidence>